<feature type="compositionally biased region" description="Polar residues" evidence="1">
    <location>
        <begin position="204"/>
        <end position="221"/>
    </location>
</feature>
<dbReference type="GeneID" id="34611006"/>
<keyword evidence="2" id="KW-0812">Transmembrane</keyword>
<dbReference type="OrthoDB" id="4526693at2759"/>
<reference evidence="4" key="1">
    <citation type="journal article" date="2017" name="Genome Biol.">
        <title>Comparative genomics reveals high biological diversity and specific adaptations in the industrially and medically important fungal genus Aspergillus.</title>
        <authorList>
            <person name="de Vries R.P."/>
            <person name="Riley R."/>
            <person name="Wiebenga A."/>
            <person name="Aguilar-Osorio G."/>
            <person name="Amillis S."/>
            <person name="Uchima C.A."/>
            <person name="Anderluh G."/>
            <person name="Asadollahi M."/>
            <person name="Askin M."/>
            <person name="Barry K."/>
            <person name="Battaglia E."/>
            <person name="Bayram O."/>
            <person name="Benocci T."/>
            <person name="Braus-Stromeyer S.A."/>
            <person name="Caldana C."/>
            <person name="Canovas D."/>
            <person name="Cerqueira G.C."/>
            <person name="Chen F."/>
            <person name="Chen W."/>
            <person name="Choi C."/>
            <person name="Clum A."/>
            <person name="Dos Santos R.A."/>
            <person name="Damasio A.R."/>
            <person name="Diallinas G."/>
            <person name="Emri T."/>
            <person name="Fekete E."/>
            <person name="Flipphi M."/>
            <person name="Freyberg S."/>
            <person name="Gallo A."/>
            <person name="Gournas C."/>
            <person name="Habgood R."/>
            <person name="Hainaut M."/>
            <person name="Harispe M.L."/>
            <person name="Henrissat B."/>
            <person name="Hilden K.S."/>
            <person name="Hope R."/>
            <person name="Hossain A."/>
            <person name="Karabika E."/>
            <person name="Karaffa L."/>
            <person name="Karanyi Z."/>
            <person name="Krasevec N."/>
            <person name="Kuo A."/>
            <person name="Kusch H."/>
            <person name="LaButti K."/>
            <person name="Lagendijk E.L."/>
            <person name="Lapidus A."/>
            <person name="Levasseur A."/>
            <person name="Lindquist E."/>
            <person name="Lipzen A."/>
            <person name="Logrieco A.F."/>
            <person name="MacCabe A."/>
            <person name="Maekelae M.R."/>
            <person name="Malavazi I."/>
            <person name="Melin P."/>
            <person name="Meyer V."/>
            <person name="Mielnichuk N."/>
            <person name="Miskei M."/>
            <person name="Molnar A.P."/>
            <person name="Mule G."/>
            <person name="Ngan C.Y."/>
            <person name="Orejas M."/>
            <person name="Orosz E."/>
            <person name="Ouedraogo J.P."/>
            <person name="Overkamp K.M."/>
            <person name="Park H.-S."/>
            <person name="Perrone G."/>
            <person name="Piumi F."/>
            <person name="Punt P.J."/>
            <person name="Ram A.F."/>
            <person name="Ramon A."/>
            <person name="Rauscher S."/>
            <person name="Record E."/>
            <person name="Riano-Pachon D.M."/>
            <person name="Robert V."/>
            <person name="Roehrig J."/>
            <person name="Ruller R."/>
            <person name="Salamov A."/>
            <person name="Salih N.S."/>
            <person name="Samson R.A."/>
            <person name="Sandor E."/>
            <person name="Sanguinetti M."/>
            <person name="Schuetze T."/>
            <person name="Sepcic K."/>
            <person name="Shelest E."/>
            <person name="Sherlock G."/>
            <person name="Sophianopoulou V."/>
            <person name="Squina F.M."/>
            <person name="Sun H."/>
            <person name="Susca A."/>
            <person name="Todd R.B."/>
            <person name="Tsang A."/>
            <person name="Unkles S.E."/>
            <person name="van de Wiele N."/>
            <person name="van Rossen-Uffink D."/>
            <person name="Oliveira J.V."/>
            <person name="Vesth T.C."/>
            <person name="Visser J."/>
            <person name="Yu J.-H."/>
            <person name="Zhou M."/>
            <person name="Andersen M.R."/>
            <person name="Archer D.B."/>
            <person name="Baker S.E."/>
            <person name="Benoit I."/>
            <person name="Brakhage A.A."/>
            <person name="Braus G.H."/>
            <person name="Fischer R."/>
            <person name="Frisvad J.C."/>
            <person name="Goldman G.H."/>
            <person name="Houbraken J."/>
            <person name="Oakley B."/>
            <person name="Pocsi I."/>
            <person name="Scazzocchio C."/>
            <person name="Seiboth B."/>
            <person name="vanKuyk P.A."/>
            <person name="Wortman J."/>
            <person name="Dyer P.S."/>
            <person name="Grigoriev I.V."/>
        </authorList>
    </citation>
    <scope>NUCLEOTIDE SEQUENCE [LARGE SCALE GENOMIC DNA]</scope>
    <source>
        <strain evidence="4">CBS 506.65</strain>
    </source>
</reference>
<evidence type="ECO:0000256" key="2">
    <source>
        <dbReference type="SAM" id="Phobius"/>
    </source>
</evidence>
<keyword evidence="2" id="KW-0472">Membrane</keyword>
<dbReference type="AlphaFoldDB" id="A0A1L9SRT3"/>
<proteinExistence type="predicted"/>
<feature type="compositionally biased region" description="Polar residues" evidence="1">
    <location>
        <begin position="50"/>
        <end position="61"/>
    </location>
</feature>
<keyword evidence="2" id="KW-1133">Transmembrane helix</keyword>
<dbReference type="Proteomes" id="UP000184188">
    <property type="component" value="Unassembled WGS sequence"/>
</dbReference>
<organism evidence="3 4">
    <name type="scientific">Penicilliopsis zonata CBS 506.65</name>
    <dbReference type="NCBI Taxonomy" id="1073090"/>
    <lineage>
        <taxon>Eukaryota</taxon>
        <taxon>Fungi</taxon>
        <taxon>Dikarya</taxon>
        <taxon>Ascomycota</taxon>
        <taxon>Pezizomycotina</taxon>
        <taxon>Eurotiomycetes</taxon>
        <taxon>Eurotiomycetidae</taxon>
        <taxon>Eurotiales</taxon>
        <taxon>Aspergillaceae</taxon>
        <taxon>Penicilliopsis</taxon>
    </lineage>
</organism>
<feature type="compositionally biased region" description="Polar residues" evidence="1">
    <location>
        <begin position="145"/>
        <end position="155"/>
    </location>
</feature>
<evidence type="ECO:0000256" key="1">
    <source>
        <dbReference type="SAM" id="MobiDB-lite"/>
    </source>
</evidence>
<dbReference type="VEuPathDB" id="FungiDB:ASPZODRAFT_139271"/>
<name>A0A1L9SRT3_9EURO</name>
<accession>A0A1L9SRT3</accession>
<sequence length="241" mass="26535">MRCGDGAPVIFAEGLQSASLALLLYPGFCILCVVILIRRVRRQYRERQSPLPSSQDSNKPSHATRPKVMDEEKALPVDESILTVPPLPSACDVLQPLSHMTPLPSSGYIASLRKQAPLGEDGQLLSHEEHTFPPPYDFYRYHSSPGKQSEQSPSSLRPGESQRKEIPEPVEGGIDTHPSTPKHQRFGSSSESHGPGSPSSPGSADTQSIQSVQRLSETSQLMHDVDSVGMRTWKRLTVEYR</sequence>
<evidence type="ECO:0000313" key="3">
    <source>
        <dbReference type="EMBL" id="OJJ49925.1"/>
    </source>
</evidence>
<dbReference type="RefSeq" id="XP_022584435.1">
    <property type="nucleotide sequence ID" value="XM_022724541.1"/>
</dbReference>
<feature type="compositionally biased region" description="Low complexity" evidence="1">
    <location>
        <begin position="187"/>
        <end position="203"/>
    </location>
</feature>
<keyword evidence="4" id="KW-1185">Reference proteome</keyword>
<evidence type="ECO:0000313" key="4">
    <source>
        <dbReference type="Proteomes" id="UP000184188"/>
    </source>
</evidence>
<protein>
    <submittedName>
        <fullName evidence="3">Uncharacterized protein</fullName>
    </submittedName>
</protein>
<feature type="transmembrane region" description="Helical" evidence="2">
    <location>
        <begin position="18"/>
        <end position="37"/>
    </location>
</feature>
<feature type="region of interest" description="Disordered" evidence="1">
    <location>
        <begin position="125"/>
        <end position="226"/>
    </location>
</feature>
<gene>
    <name evidence="3" type="ORF">ASPZODRAFT_139271</name>
</gene>
<dbReference type="EMBL" id="KV878337">
    <property type="protein sequence ID" value="OJJ49925.1"/>
    <property type="molecule type" value="Genomic_DNA"/>
</dbReference>
<feature type="region of interest" description="Disordered" evidence="1">
    <location>
        <begin position="46"/>
        <end position="67"/>
    </location>
</feature>